<organism evidence="2 3">
    <name type="scientific">Virgibacillus byunsanensis</name>
    <dbReference type="NCBI Taxonomy" id="570945"/>
    <lineage>
        <taxon>Bacteria</taxon>
        <taxon>Bacillati</taxon>
        <taxon>Bacillota</taxon>
        <taxon>Bacilli</taxon>
        <taxon>Bacillales</taxon>
        <taxon>Bacillaceae</taxon>
        <taxon>Virgibacillus</taxon>
    </lineage>
</organism>
<protein>
    <submittedName>
        <fullName evidence="2">Uncharacterized protein</fullName>
    </submittedName>
</protein>
<dbReference type="Proteomes" id="UP001597040">
    <property type="component" value="Unassembled WGS sequence"/>
</dbReference>
<proteinExistence type="predicted"/>
<dbReference type="RefSeq" id="WP_390360805.1">
    <property type="nucleotide sequence ID" value="NZ_JBHTKJ010000013.1"/>
</dbReference>
<comment type="caution">
    <text evidence="2">The sequence shown here is derived from an EMBL/GenBank/DDBJ whole genome shotgun (WGS) entry which is preliminary data.</text>
</comment>
<keyword evidence="1" id="KW-0812">Transmembrane</keyword>
<evidence type="ECO:0000313" key="2">
    <source>
        <dbReference type="EMBL" id="MFD1038117.1"/>
    </source>
</evidence>
<reference evidence="3" key="1">
    <citation type="journal article" date="2019" name="Int. J. Syst. Evol. Microbiol.">
        <title>The Global Catalogue of Microorganisms (GCM) 10K type strain sequencing project: providing services to taxonomists for standard genome sequencing and annotation.</title>
        <authorList>
            <consortium name="The Broad Institute Genomics Platform"/>
            <consortium name="The Broad Institute Genome Sequencing Center for Infectious Disease"/>
            <person name="Wu L."/>
            <person name="Ma J."/>
        </authorList>
    </citation>
    <scope>NUCLEOTIDE SEQUENCE [LARGE SCALE GENOMIC DNA]</scope>
    <source>
        <strain evidence="3">CCUG 56754</strain>
    </source>
</reference>
<evidence type="ECO:0000313" key="3">
    <source>
        <dbReference type="Proteomes" id="UP001597040"/>
    </source>
</evidence>
<keyword evidence="1" id="KW-1133">Transmembrane helix</keyword>
<sequence>MRHYAILRILLAGFFLYFAWPIIPEAVTQIEFIFWGGWLAFFLLVIGSNFATLLQMTSPPVMEQERTRERQTLNH</sequence>
<gene>
    <name evidence="2" type="ORF">ACFQ3N_06795</name>
</gene>
<keyword evidence="3" id="KW-1185">Reference proteome</keyword>
<dbReference type="EMBL" id="JBHTKJ010000013">
    <property type="protein sequence ID" value="MFD1038117.1"/>
    <property type="molecule type" value="Genomic_DNA"/>
</dbReference>
<name>A0ABW3LIH2_9BACI</name>
<feature type="transmembrane region" description="Helical" evidence="1">
    <location>
        <begin position="5"/>
        <end position="23"/>
    </location>
</feature>
<evidence type="ECO:0000256" key="1">
    <source>
        <dbReference type="SAM" id="Phobius"/>
    </source>
</evidence>
<feature type="transmembrane region" description="Helical" evidence="1">
    <location>
        <begin position="35"/>
        <end position="54"/>
    </location>
</feature>
<accession>A0ABW3LIH2</accession>
<keyword evidence="1" id="KW-0472">Membrane</keyword>